<dbReference type="STRING" id="764298.STRMA_1946"/>
<reference evidence="2 3" key="1">
    <citation type="journal article" date="2014" name="Int. J. Syst. Evol. Microbiol.">
        <title>Phylogenomics and the dynamic genome evolution of the genus Streptococcus.</title>
        <authorList>
            <consortium name="The Broad Institute Genome Sequencing Platform"/>
            <person name="Richards V.P."/>
            <person name="Palmer S.R."/>
            <person name="Pavinski Bitar P.D."/>
            <person name="Qin X."/>
            <person name="Weinstock G.M."/>
            <person name="Highlander S.K."/>
            <person name="Town C.D."/>
            <person name="Burne R.A."/>
            <person name="Stanhope M.J."/>
        </authorList>
    </citation>
    <scope>NUCLEOTIDE SEQUENCE [LARGE SCALE GENOMIC DNA]</scope>
    <source>
        <strain evidence="2 3">NCTC 11558</strain>
    </source>
</reference>
<protein>
    <recommendedName>
        <fullName evidence="4">Tandem five-TM protein</fullName>
    </recommendedName>
</protein>
<evidence type="ECO:0008006" key="4">
    <source>
        <dbReference type="Google" id="ProtNLM"/>
    </source>
</evidence>
<gene>
    <name evidence="2" type="ORF">STRMA_1946</name>
</gene>
<accession>G5JX77</accession>
<keyword evidence="3" id="KW-1185">Reference proteome</keyword>
<proteinExistence type="predicted"/>
<dbReference type="AlphaFoldDB" id="G5JX77"/>
<dbReference type="Proteomes" id="UP000003573">
    <property type="component" value="Unassembled WGS sequence"/>
</dbReference>
<dbReference type="Pfam" id="PF04276">
    <property type="entry name" value="DUF443"/>
    <property type="match status" value="1"/>
</dbReference>
<dbReference type="InterPro" id="IPR005915">
    <property type="entry name" value="Tandem_5TM"/>
</dbReference>
<keyword evidence="1" id="KW-0812">Transmembrane</keyword>
<feature type="transmembrane region" description="Helical" evidence="1">
    <location>
        <begin position="107"/>
        <end position="127"/>
    </location>
</feature>
<dbReference type="NCBIfam" id="TIGR01218">
    <property type="entry name" value="Gpos_tandem_5TM"/>
    <property type="match status" value="1"/>
</dbReference>
<dbReference type="EMBL" id="AEUW02000001">
    <property type="protein sequence ID" value="EHJ53056.1"/>
    <property type="molecule type" value="Genomic_DNA"/>
</dbReference>
<comment type="caution">
    <text evidence="2">The sequence shown here is derived from an EMBL/GenBank/DDBJ whole genome shotgun (WGS) entry which is preliminary data.</text>
</comment>
<evidence type="ECO:0000256" key="1">
    <source>
        <dbReference type="SAM" id="Phobius"/>
    </source>
</evidence>
<feature type="transmembrane region" description="Helical" evidence="1">
    <location>
        <begin position="186"/>
        <end position="207"/>
    </location>
</feature>
<keyword evidence="1" id="KW-0472">Membrane</keyword>
<evidence type="ECO:0000313" key="3">
    <source>
        <dbReference type="Proteomes" id="UP000003573"/>
    </source>
</evidence>
<feature type="transmembrane region" description="Helical" evidence="1">
    <location>
        <begin position="158"/>
        <end position="180"/>
    </location>
</feature>
<keyword evidence="1" id="KW-1133">Transmembrane helix</keyword>
<name>G5JX77_9STRE</name>
<evidence type="ECO:0000313" key="2">
    <source>
        <dbReference type="EMBL" id="EHJ53056.1"/>
    </source>
</evidence>
<sequence>METIQLYYKGNFRYALFLVDEQYYIIDRRPSHFIGYCFIPLNWIFYHKVYPITTEEYQKIVEKHSKASQFVISASLVGGISVFLNTWMRVNNIDIFQYFNTNLSPVIKGILLLIGLLSSYMLLQILYSSKKKRIQNLIGKNLDSPLFYKLRPEKPLQFAVNITGFQLFGVGLTAIFVATFLYLGNIAMFLGIILMMFILLGLANGAISPNEKWKYRIVDIRKSSDK</sequence>
<feature type="transmembrane region" description="Helical" evidence="1">
    <location>
        <begin position="67"/>
        <end position="87"/>
    </location>
</feature>
<organism evidence="2 3">
    <name type="scientific">Streptococcus macacae NCTC 11558</name>
    <dbReference type="NCBI Taxonomy" id="764298"/>
    <lineage>
        <taxon>Bacteria</taxon>
        <taxon>Bacillati</taxon>
        <taxon>Bacillota</taxon>
        <taxon>Bacilli</taxon>
        <taxon>Lactobacillales</taxon>
        <taxon>Streptococcaceae</taxon>
        <taxon>Streptococcus</taxon>
    </lineage>
</organism>
<dbReference type="RefSeq" id="WP_003081842.1">
    <property type="nucleotide sequence ID" value="NZ_AEUW02000001.1"/>
</dbReference>